<organism evidence="2 3">
    <name type="scientific">Pleurotus eryngii</name>
    <name type="common">Boletus of the steppes</name>
    <dbReference type="NCBI Taxonomy" id="5323"/>
    <lineage>
        <taxon>Eukaryota</taxon>
        <taxon>Fungi</taxon>
        <taxon>Dikarya</taxon>
        <taxon>Basidiomycota</taxon>
        <taxon>Agaricomycotina</taxon>
        <taxon>Agaricomycetes</taxon>
        <taxon>Agaricomycetidae</taxon>
        <taxon>Agaricales</taxon>
        <taxon>Pleurotineae</taxon>
        <taxon>Pleurotaceae</taxon>
        <taxon>Pleurotus</taxon>
    </lineage>
</organism>
<gene>
    <name evidence="2" type="ORF">BDN71DRAFT_599893</name>
</gene>
<dbReference type="AlphaFoldDB" id="A0A9P5ZL03"/>
<feature type="transmembrane region" description="Helical" evidence="1">
    <location>
        <begin position="25"/>
        <end position="54"/>
    </location>
</feature>
<dbReference type="EMBL" id="MU154754">
    <property type="protein sequence ID" value="KAF9487726.1"/>
    <property type="molecule type" value="Genomic_DNA"/>
</dbReference>
<evidence type="ECO:0000313" key="2">
    <source>
        <dbReference type="EMBL" id="KAF9487726.1"/>
    </source>
</evidence>
<dbReference type="Proteomes" id="UP000807025">
    <property type="component" value="Unassembled WGS sequence"/>
</dbReference>
<proteinExistence type="predicted"/>
<feature type="transmembrane region" description="Helical" evidence="1">
    <location>
        <begin position="104"/>
        <end position="121"/>
    </location>
</feature>
<accession>A0A9P5ZL03</accession>
<evidence type="ECO:0000256" key="1">
    <source>
        <dbReference type="SAM" id="Phobius"/>
    </source>
</evidence>
<keyword evidence="1" id="KW-0812">Transmembrane</keyword>
<sequence length="165" mass="19147">MLEIYSPLTHDFNLDLFVYIFPNLFLLYAFALSIFTFLIISYCIVVLDTILLIWIRTDTDRFTDGYASRCSAHSSSFDILCLLLYGFIYILYSEFICTLFNATYILPTSFGIWTWHVCLTLRRHDTSSFVQRYSCISFSGCLADRLFLVLQSFLLPSPVTTLSPR</sequence>
<protein>
    <submittedName>
        <fullName evidence="2">Uncharacterized protein</fullName>
    </submittedName>
</protein>
<keyword evidence="1" id="KW-1133">Transmembrane helix</keyword>
<reference evidence="2" key="1">
    <citation type="submission" date="2020-11" db="EMBL/GenBank/DDBJ databases">
        <authorList>
            <consortium name="DOE Joint Genome Institute"/>
            <person name="Ahrendt S."/>
            <person name="Riley R."/>
            <person name="Andreopoulos W."/>
            <person name="Labutti K."/>
            <person name="Pangilinan J."/>
            <person name="Ruiz-Duenas F.J."/>
            <person name="Barrasa J.M."/>
            <person name="Sanchez-Garcia M."/>
            <person name="Camarero S."/>
            <person name="Miyauchi S."/>
            <person name="Serrano A."/>
            <person name="Linde D."/>
            <person name="Babiker R."/>
            <person name="Drula E."/>
            <person name="Ayuso-Fernandez I."/>
            <person name="Pacheco R."/>
            <person name="Padilla G."/>
            <person name="Ferreira P."/>
            <person name="Barriuso J."/>
            <person name="Kellner H."/>
            <person name="Castanera R."/>
            <person name="Alfaro M."/>
            <person name="Ramirez L."/>
            <person name="Pisabarro A.G."/>
            <person name="Kuo A."/>
            <person name="Tritt A."/>
            <person name="Lipzen A."/>
            <person name="He G."/>
            <person name="Yan M."/>
            <person name="Ng V."/>
            <person name="Cullen D."/>
            <person name="Martin F."/>
            <person name="Rosso M.-N."/>
            <person name="Henrissat B."/>
            <person name="Hibbett D."/>
            <person name="Martinez A.T."/>
            <person name="Grigoriev I.V."/>
        </authorList>
    </citation>
    <scope>NUCLEOTIDE SEQUENCE</scope>
    <source>
        <strain evidence="2">ATCC 90797</strain>
    </source>
</reference>
<feature type="transmembrane region" description="Helical" evidence="1">
    <location>
        <begin position="75"/>
        <end position="92"/>
    </location>
</feature>
<comment type="caution">
    <text evidence="2">The sequence shown here is derived from an EMBL/GenBank/DDBJ whole genome shotgun (WGS) entry which is preliminary data.</text>
</comment>
<keyword evidence="3" id="KW-1185">Reference proteome</keyword>
<evidence type="ECO:0000313" key="3">
    <source>
        <dbReference type="Proteomes" id="UP000807025"/>
    </source>
</evidence>
<keyword evidence="1" id="KW-0472">Membrane</keyword>
<name>A0A9P5ZL03_PLEER</name>